<dbReference type="OrthoDB" id="5294395at2"/>
<reference evidence="2 3" key="1">
    <citation type="submission" date="2019-10" db="EMBL/GenBank/DDBJ databases">
        <title>New species of Slilvanegrellaceae.</title>
        <authorList>
            <person name="Pitt A."/>
            <person name="Hahn M.W."/>
        </authorList>
    </citation>
    <scope>NUCLEOTIDE SEQUENCE [LARGE SCALE GENOMIC DNA]</scope>
    <source>
        <strain evidence="2 3">SP-Ram-0.45-NSY-1</strain>
    </source>
</reference>
<organism evidence="2 3">
    <name type="scientific">Silvanigrella paludirubra</name>
    <dbReference type="NCBI Taxonomy" id="2499159"/>
    <lineage>
        <taxon>Bacteria</taxon>
        <taxon>Pseudomonadati</taxon>
        <taxon>Bdellovibrionota</taxon>
        <taxon>Oligoflexia</taxon>
        <taxon>Silvanigrellales</taxon>
        <taxon>Silvanigrellaceae</taxon>
        <taxon>Silvanigrella</taxon>
    </lineage>
</organism>
<evidence type="ECO:0000313" key="3">
    <source>
        <dbReference type="Proteomes" id="UP000437748"/>
    </source>
</evidence>
<keyword evidence="3" id="KW-1185">Reference proteome</keyword>
<dbReference type="EMBL" id="WFLM01000001">
    <property type="protein sequence ID" value="KAB8040434.1"/>
    <property type="molecule type" value="Genomic_DNA"/>
</dbReference>
<gene>
    <name evidence="2" type="ORF">GCL60_00530</name>
</gene>
<comment type="caution">
    <text evidence="2">The sequence shown here is derived from an EMBL/GenBank/DDBJ whole genome shotgun (WGS) entry which is preliminary data.</text>
</comment>
<keyword evidence="1" id="KW-0472">Membrane</keyword>
<keyword evidence="1" id="KW-0812">Transmembrane</keyword>
<dbReference type="Proteomes" id="UP000437748">
    <property type="component" value="Unassembled WGS sequence"/>
</dbReference>
<sequence length="337" mass="38105">MKSLKFYESGQSLVEMLFILPVFFMILAGFIFIYQNQMRIFSDESSQSALMLSESYFDYEEKQQAHWASAKEDSNDLIKKQTEQSLNPSSFFKKSVDLKNGVFLDKKPIKRHEQIRSCSSESLYQVLLKENGRFELTTCASSSAYENLESRFDPNYKADPLSYYGYSLYFPQSEFIWSHRQFAAAYAAQSFSQSAQGNLFSKQQASLSLPDRSNFNTNCFMQPFDPQCSLEPVAKIFSRTAKDSSKLQISLCYSEAALACAPTGPALPACLAAKLSQIINALELGVESWVCPNTNTALKASQNRVRELIFAYSSIIFNKEVAFRSEILINNAANKKN</sequence>
<proteinExistence type="predicted"/>
<keyword evidence="1" id="KW-1133">Transmembrane helix</keyword>
<evidence type="ECO:0000313" key="2">
    <source>
        <dbReference type="EMBL" id="KAB8040434.1"/>
    </source>
</evidence>
<protein>
    <submittedName>
        <fullName evidence="2">Uncharacterized protein</fullName>
    </submittedName>
</protein>
<dbReference type="AlphaFoldDB" id="A0A6N6VWJ4"/>
<dbReference type="RefSeq" id="WP_153417949.1">
    <property type="nucleotide sequence ID" value="NZ_WFLM01000001.1"/>
</dbReference>
<accession>A0A6N6VWJ4</accession>
<evidence type="ECO:0000256" key="1">
    <source>
        <dbReference type="SAM" id="Phobius"/>
    </source>
</evidence>
<feature type="transmembrane region" description="Helical" evidence="1">
    <location>
        <begin position="12"/>
        <end position="34"/>
    </location>
</feature>
<name>A0A6N6VWJ4_9BACT</name>